<accession>A0AAD7VQ38</accession>
<comment type="caution">
    <text evidence="1">The sequence shown here is derived from an EMBL/GenBank/DDBJ whole genome shotgun (WGS) entry which is preliminary data.</text>
</comment>
<name>A0AAD7VQ38_9ASCO</name>
<evidence type="ECO:0000313" key="2">
    <source>
        <dbReference type="Proteomes" id="UP001217417"/>
    </source>
</evidence>
<dbReference type="EMBL" id="JARPMG010000012">
    <property type="protein sequence ID" value="KAJ8097149.1"/>
    <property type="molecule type" value="Genomic_DNA"/>
</dbReference>
<proteinExistence type="predicted"/>
<organism evidence="1 2">
    <name type="scientific">Lipomyces tetrasporus</name>
    <dbReference type="NCBI Taxonomy" id="54092"/>
    <lineage>
        <taxon>Eukaryota</taxon>
        <taxon>Fungi</taxon>
        <taxon>Dikarya</taxon>
        <taxon>Ascomycota</taxon>
        <taxon>Saccharomycotina</taxon>
        <taxon>Lipomycetes</taxon>
        <taxon>Lipomycetales</taxon>
        <taxon>Lipomycetaceae</taxon>
        <taxon>Lipomyces</taxon>
    </lineage>
</organism>
<protein>
    <recommendedName>
        <fullName evidence="3">C2H2-type domain-containing protein</fullName>
    </recommendedName>
</protein>
<evidence type="ECO:0000313" key="1">
    <source>
        <dbReference type="EMBL" id="KAJ8097149.1"/>
    </source>
</evidence>
<reference evidence="1" key="1">
    <citation type="submission" date="2023-03" db="EMBL/GenBank/DDBJ databases">
        <title>Near-Complete genome sequence of Lipomyces tetrasporous NRRL Y-64009, an oleaginous yeast capable of growing on lignocellulosic hydrolysates.</title>
        <authorList>
            <consortium name="Lawrence Berkeley National Laboratory"/>
            <person name="Jagtap S.S."/>
            <person name="Liu J.-J."/>
            <person name="Walukiewicz H.E."/>
            <person name="Pangilinan J."/>
            <person name="Lipzen A."/>
            <person name="Ahrendt S."/>
            <person name="Koriabine M."/>
            <person name="Cobaugh K."/>
            <person name="Salamov A."/>
            <person name="Yoshinaga Y."/>
            <person name="Ng V."/>
            <person name="Daum C."/>
            <person name="Grigoriev I.V."/>
            <person name="Slininger P.J."/>
            <person name="Dien B.S."/>
            <person name="Jin Y.-S."/>
            <person name="Rao C.V."/>
        </authorList>
    </citation>
    <scope>NUCLEOTIDE SEQUENCE</scope>
    <source>
        <strain evidence="1">NRRL Y-64009</strain>
    </source>
</reference>
<dbReference type="RefSeq" id="XP_056040599.1">
    <property type="nucleotide sequence ID" value="XM_056185760.1"/>
</dbReference>
<dbReference type="GeneID" id="80880926"/>
<dbReference type="Proteomes" id="UP001217417">
    <property type="component" value="Unassembled WGS sequence"/>
</dbReference>
<evidence type="ECO:0008006" key="3">
    <source>
        <dbReference type="Google" id="ProtNLM"/>
    </source>
</evidence>
<dbReference type="AlphaFoldDB" id="A0AAD7VQ38"/>
<keyword evidence="2" id="KW-1185">Reference proteome</keyword>
<sequence length="231" mass="26728">MIEYSLINGPESPIMHMVFGEQQPASLPEAQSSMMATDPSSHPVMIISSPPYSPQQYSSLLPPPHSTSIHVDRALQRATPPQENQDVDRNGRRRRVYTKTQFTCSHCPRKFSITDIEIYCRHVVENNIQREFKCPERTCPWHTIGFQRKLEKDRHYTRKHGVPQYECRFWAGPGKEMFEGAGVCTTRWHADAGNRTRHERSIHGYYVATQRGRASSLDEVEMVKVDKNMKR</sequence>
<gene>
    <name evidence="1" type="ORF">POJ06DRAFT_228518</name>
</gene>